<evidence type="ECO:0000313" key="1">
    <source>
        <dbReference type="EMBL" id="KIG13310.1"/>
    </source>
</evidence>
<evidence type="ECO:0000313" key="2">
    <source>
        <dbReference type="Proteomes" id="UP000031599"/>
    </source>
</evidence>
<protein>
    <submittedName>
        <fullName evidence="1">Uncharacterized protein</fullName>
    </submittedName>
</protein>
<dbReference type="Proteomes" id="UP000031599">
    <property type="component" value="Unassembled WGS sequence"/>
</dbReference>
<comment type="caution">
    <text evidence="1">The sequence shown here is derived from an EMBL/GenBank/DDBJ whole genome shotgun (WGS) entry which is preliminary data.</text>
</comment>
<gene>
    <name evidence="1" type="ORF">DB30_00358</name>
</gene>
<dbReference type="AlphaFoldDB" id="A0A0C2CUQ3"/>
<accession>A0A0C2CUQ3</accession>
<organism evidence="1 2">
    <name type="scientific">Enhygromyxa salina</name>
    <dbReference type="NCBI Taxonomy" id="215803"/>
    <lineage>
        <taxon>Bacteria</taxon>
        <taxon>Pseudomonadati</taxon>
        <taxon>Myxococcota</taxon>
        <taxon>Polyangia</taxon>
        <taxon>Nannocystales</taxon>
        <taxon>Nannocystaceae</taxon>
        <taxon>Enhygromyxa</taxon>
    </lineage>
</organism>
<proteinExistence type="predicted"/>
<dbReference type="RefSeq" id="WP_146661452.1">
    <property type="nucleotide sequence ID" value="NZ_JMCC02000101.1"/>
</dbReference>
<reference evidence="1 2" key="1">
    <citation type="submission" date="2014-12" db="EMBL/GenBank/DDBJ databases">
        <title>Genome assembly of Enhygromyxa salina DSM 15201.</title>
        <authorList>
            <person name="Sharma G."/>
            <person name="Subramanian S."/>
        </authorList>
    </citation>
    <scope>NUCLEOTIDE SEQUENCE [LARGE SCALE GENOMIC DNA]</scope>
    <source>
        <strain evidence="1 2">DSM 15201</strain>
    </source>
</reference>
<dbReference type="EMBL" id="JMCC02000101">
    <property type="protein sequence ID" value="KIG13310.1"/>
    <property type="molecule type" value="Genomic_DNA"/>
</dbReference>
<name>A0A0C2CUQ3_9BACT</name>
<sequence length="109" mass="12251">MATDPHRLAEARSLAAHQLIAARLADEPELLEMARERVASWLEDRSVARAYAEAWRDLLARDVAGIAVAIIDPSEHGRALRQCTPFAGALDPRTRWRLWASVREQLETP</sequence>